<gene>
    <name evidence="3" type="primary">iolX_1</name>
    <name evidence="3" type="ORF">DF168_00402</name>
</gene>
<dbReference type="InterPro" id="IPR050463">
    <property type="entry name" value="Gfo/Idh/MocA_oxidrdct_glycsds"/>
</dbReference>
<dbReference type="EC" id="1.1.1.370" evidence="3"/>
<dbReference type="InterPro" id="IPR000683">
    <property type="entry name" value="Gfo/Idh/MocA-like_OxRdtase_N"/>
</dbReference>
<dbReference type="Gene3D" id="3.30.360.10">
    <property type="entry name" value="Dihydrodipicolinate Reductase, domain 2"/>
    <property type="match status" value="1"/>
</dbReference>
<evidence type="ECO:0000313" key="4">
    <source>
        <dbReference type="Proteomes" id="UP000247465"/>
    </source>
</evidence>
<accession>A0A2Z4ABK4</accession>
<dbReference type="KEGG" id="mtar:DF168_00402"/>
<name>A0A2Z4ABK4_9BACT</name>
<dbReference type="Gene3D" id="3.40.50.720">
    <property type="entry name" value="NAD(P)-binding Rossmann-like Domain"/>
    <property type="match status" value="1"/>
</dbReference>
<dbReference type="PANTHER" id="PTHR43818:SF11">
    <property type="entry name" value="BCDNA.GH03377"/>
    <property type="match status" value="1"/>
</dbReference>
<dbReference type="EMBL" id="CP029803">
    <property type="protein sequence ID" value="AWT59221.1"/>
    <property type="molecule type" value="Genomic_DNA"/>
</dbReference>
<dbReference type="InterPro" id="IPR036291">
    <property type="entry name" value="NAD(P)-bd_dom_sf"/>
</dbReference>
<dbReference type="GO" id="GO:0000166">
    <property type="term" value="F:nucleotide binding"/>
    <property type="evidence" value="ECO:0007669"/>
    <property type="project" value="InterPro"/>
</dbReference>
<protein>
    <submittedName>
        <fullName evidence="3">Scyllo-inositol 2-dehydrogenase (NAD(+))</fullName>
        <ecNumber evidence="3">1.1.1.370</ecNumber>
    </submittedName>
</protein>
<dbReference type="SUPFAM" id="SSF55347">
    <property type="entry name" value="Glyceraldehyde-3-phosphate dehydrogenase-like, C-terminal domain"/>
    <property type="match status" value="1"/>
</dbReference>
<reference evidence="3 4" key="1">
    <citation type="submission" date="2018-06" db="EMBL/GenBank/DDBJ databases">
        <title>Draft Genome Sequence of a Novel Marine Bacterium Related to the Verrucomicrobia.</title>
        <authorList>
            <person name="Vosseberg J."/>
            <person name="Martijn J."/>
            <person name="Ettema T.J.G."/>
        </authorList>
    </citation>
    <scope>NUCLEOTIDE SEQUENCE [LARGE SCALE GENOMIC DNA]</scope>
    <source>
        <strain evidence="3">TARA_B100001123</strain>
    </source>
</reference>
<sequence length="342" mass="38250">MTSNMDKLQIGIYGAGGHCVNQHLPNLNSFGDVEIVAICDINKKQAQKVATDFGIPSYYTDGLKMLKSESIDALWSLVAAGERPDVEITAAKKGVHLFCDKPQTLDMKDAIEIDEALQQSGALGTVCFRERYRPLWQEAKRLLKDKNIVHIRFQSFAGLPSKQPNIDTPGWDRIIENHADFLGWGPHAIDYCRFVSGLEIVTAQAFFCSPARYHVPLSASYNFALSNDATMTMTFVQTSEKSPQNEPYFLFYYEGGYLAVHQGYSGIEMNGDQVFQATEFQPWRELDRIFVNAIQTGDTSYLLNDFHDGLKTLAPLLAGWESARNGGSVVDVPSYMNQFVTD</sequence>
<evidence type="ECO:0000259" key="2">
    <source>
        <dbReference type="Pfam" id="PF01408"/>
    </source>
</evidence>
<dbReference type="GO" id="GO:0016491">
    <property type="term" value="F:oxidoreductase activity"/>
    <property type="evidence" value="ECO:0007669"/>
    <property type="project" value="UniProtKB-KW"/>
</dbReference>
<evidence type="ECO:0000256" key="1">
    <source>
        <dbReference type="ARBA" id="ARBA00023002"/>
    </source>
</evidence>
<dbReference type="Pfam" id="PF01408">
    <property type="entry name" value="GFO_IDH_MocA"/>
    <property type="match status" value="1"/>
</dbReference>
<dbReference type="SUPFAM" id="SSF51735">
    <property type="entry name" value="NAD(P)-binding Rossmann-fold domains"/>
    <property type="match status" value="1"/>
</dbReference>
<evidence type="ECO:0000313" key="3">
    <source>
        <dbReference type="EMBL" id="AWT59221.1"/>
    </source>
</evidence>
<dbReference type="Proteomes" id="UP000247465">
    <property type="component" value="Chromosome"/>
</dbReference>
<proteinExistence type="predicted"/>
<dbReference type="AlphaFoldDB" id="A0A2Z4ABK4"/>
<dbReference type="PANTHER" id="PTHR43818">
    <property type="entry name" value="BCDNA.GH03377"/>
    <property type="match status" value="1"/>
</dbReference>
<keyword evidence="1 3" id="KW-0560">Oxidoreductase</keyword>
<feature type="domain" description="Gfo/Idh/MocA-like oxidoreductase N-terminal" evidence="2">
    <location>
        <begin position="9"/>
        <end position="123"/>
    </location>
</feature>
<organism evidence="3 4">
    <name type="scientific">Candidatus Moanibacter tarae</name>
    <dbReference type="NCBI Taxonomy" id="2200854"/>
    <lineage>
        <taxon>Bacteria</taxon>
        <taxon>Pseudomonadati</taxon>
        <taxon>Verrucomicrobiota</taxon>
        <taxon>Opitutia</taxon>
        <taxon>Puniceicoccales</taxon>
        <taxon>Puniceicoccales incertae sedis</taxon>
        <taxon>Candidatus Moanibacter</taxon>
    </lineage>
</organism>